<organism evidence="1 2">
    <name type="scientific">Hyalomma asiaticum</name>
    <name type="common">Tick</name>
    <dbReference type="NCBI Taxonomy" id="266040"/>
    <lineage>
        <taxon>Eukaryota</taxon>
        <taxon>Metazoa</taxon>
        <taxon>Ecdysozoa</taxon>
        <taxon>Arthropoda</taxon>
        <taxon>Chelicerata</taxon>
        <taxon>Arachnida</taxon>
        <taxon>Acari</taxon>
        <taxon>Parasitiformes</taxon>
        <taxon>Ixodida</taxon>
        <taxon>Ixodoidea</taxon>
        <taxon>Ixodidae</taxon>
        <taxon>Hyalomminae</taxon>
        <taxon>Hyalomma</taxon>
    </lineage>
</organism>
<dbReference type="Proteomes" id="UP000821845">
    <property type="component" value="Chromosome 3"/>
</dbReference>
<reference evidence="1" key="1">
    <citation type="submission" date="2020-05" db="EMBL/GenBank/DDBJ databases">
        <title>Large-scale comparative analyses of tick genomes elucidate their genetic diversity and vector capacities.</title>
        <authorList>
            <person name="Jia N."/>
            <person name="Wang J."/>
            <person name="Shi W."/>
            <person name="Du L."/>
            <person name="Sun Y."/>
            <person name="Zhan W."/>
            <person name="Jiang J."/>
            <person name="Wang Q."/>
            <person name="Zhang B."/>
            <person name="Ji P."/>
            <person name="Sakyi L.B."/>
            <person name="Cui X."/>
            <person name="Yuan T."/>
            <person name="Jiang B."/>
            <person name="Yang W."/>
            <person name="Lam T.T.-Y."/>
            <person name="Chang Q."/>
            <person name="Ding S."/>
            <person name="Wang X."/>
            <person name="Zhu J."/>
            <person name="Ruan X."/>
            <person name="Zhao L."/>
            <person name="Wei J."/>
            <person name="Que T."/>
            <person name="Du C."/>
            <person name="Cheng J."/>
            <person name="Dai P."/>
            <person name="Han X."/>
            <person name="Huang E."/>
            <person name="Gao Y."/>
            <person name="Liu J."/>
            <person name="Shao H."/>
            <person name="Ye R."/>
            <person name="Li L."/>
            <person name="Wei W."/>
            <person name="Wang X."/>
            <person name="Wang C."/>
            <person name="Yang T."/>
            <person name="Huo Q."/>
            <person name="Li W."/>
            <person name="Guo W."/>
            <person name="Chen H."/>
            <person name="Zhou L."/>
            <person name="Ni X."/>
            <person name="Tian J."/>
            <person name="Zhou Y."/>
            <person name="Sheng Y."/>
            <person name="Liu T."/>
            <person name="Pan Y."/>
            <person name="Xia L."/>
            <person name="Li J."/>
            <person name="Zhao F."/>
            <person name="Cao W."/>
        </authorList>
    </citation>
    <scope>NUCLEOTIDE SEQUENCE</scope>
    <source>
        <strain evidence="1">Hyas-2018</strain>
    </source>
</reference>
<evidence type="ECO:0000313" key="2">
    <source>
        <dbReference type="Proteomes" id="UP000821845"/>
    </source>
</evidence>
<dbReference type="EMBL" id="CM023483">
    <property type="protein sequence ID" value="KAH6935939.1"/>
    <property type="molecule type" value="Genomic_DNA"/>
</dbReference>
<proteinExistence type="predicted"/>
<sequence length="89" mass="9638">MKAADKKSPEVASSLPWTAPQQLSHKASSAPVLLKNRPPTSLGDSGAKRSVVPDATAASAGSTPEEEVKVREHIVFWPRRYFAKPSSRR</sequence>
<gene>
    <name evidence="1" type="ORF">HPB50_011645</name>
</gene>
<protein>
    <submittedName>
        <fullName evidence="1">Uncharacterized protein</fullName>
    </submittedName>
</protein>
<name>A0ACB7SPU9_HYAAI</name>
<keyword evidence="2" id="KW-1185">Reference proteome</keyword>
<accession>A0ACB7SPU9</accession>
<comment type="caution">
    <text evidence="1">The sequence shown here is derived from an EMBL/GenBank/DDBJ whole genome shotgun (WGS) entry which is preliminary data.</text>
</comment>
<evidence type="ECO:0000313" key="1">
    <source>
        <dbReference type="EMBL" id="KAH6935939.1"/>
    </source>
</evidence>